<dbReference type="InterPro" id="IPR015422">
    <property type="entry name" value="PyrdxlP-dep_Trfase_small"/>
</dbReference>
<dbReference type="Gene3D" id="3.90.1150.10">
    <property type="entry name" value="Aspartate Aminotransferase, domain 1"/>
    <property type="match status" value="1"/>
</dbReference>
<dbReference type="PANTHER" id="PTHR43094">
    <property type="entry name" value="AMINOTRANSFERASE"/>
    <property type="match status" value="1"/>
</dbReference>
<dbReference type="EMBL" id="CP047166">
    <property type="protein sequence ID" value="QRF67640.1"/>
    <property type="molecule type" value="Genomic_DNA"/>
</dbReference>
<keyword evidence="3 4" id="KW-0663">Pyridoxal phosphate</keyword>
<dbReference type="SUPFAM" id="SSF53383">
    <property type="entry name" value="PLP-dependent transferases"/>
    <property type="match status" value="1"/>
</dbReference>
<proteinExistence type="inferred from homology"/>
<keyword evidence="5" id="KW-0032">Aminotransferase</keyword>
<protein>
    <submittedName>
        <fullName evidence="5">Aminotransferase class III-fold pyridoxal phosphate-dependent enzyme</fullName>
    </submittedName>
</protein>
<dbReference type="GO" id="GO:0008483">
    <property type="term" value="F:transaminase activity"/>
    <property type="evidence" value="ECO:0007669"/>
    <property type="project" value="UniProtKB-KW"/>
</dbReference>
<reference evidence="5 6" key="1">
    <citation type="submission" date="2019-12" db="EMBL/GenBank/DDBJ databases">
        <title>Complete Genome Sequence of a Quorum-Sensing Bacterium,Rhodobacteraceae bacterium C31, Isolated from a marine microalgae symbiotic bacteria.</title>
        <authorList>
            <person name="Zhang Y."/>
        </authorList>
    </citation>
    <scope>NUCLEOTIDE SEQUENCE [LARGE SCALE GENOMIC DNA]</scope>
    <source>
        <strain evidence="5 6">C31</strain>
    </source>
</reference>
<dbReference type="PROSITE" id="PS00600">
    <property type="entry name" value="AA_TRANSFER_CLASS_3"/>
    <property type="match status" value="1"/>
</dbReference>
<dbReference type="InterPro" id="IPR015421">
    <property type="entry name" value="PyrdxlP-dep_Trfase_major"/>
</dbReference>
<dbReference type="Gene3D" id="3.40.640.10">
    <property type="entry name" value="Type I PLP-dependent aspartate aminotransferase-like (Major domain)"/>
    <property type="match status" value="1"/>
</dbReference>
<dbReference type="InterPro" id="IPR005814">
    <property type="entry name" value="Aminotrans_3"/>
</dbReference>
<dbReference type="PANTHER" id="PTHR43094:SF1">
    <property type="entry name" value="AMINOTRANSFERASE CLASS-III"/>
    <property type="match status" value="1"/>
</dbReference>
<comment type="cofactor">
    <cofactor evidence="1">
        <name>pyridoxal 5'-phosphate</name>
        <dbReference type="ChEBI" id="CHEBI:597326"/>
    </cofactor>
</comment>
<organism evidence="5 6">
    <name type="scientific">Ponticoccus alexandrii</name>
    <dbReference type="NCBI Taxonomy" id="1943633"/>
    <lineage>
        <taxon>Bacteria</taxon>
        <taxon>Pseudomonadati</taxon>
        <taxon>Pseudomonadota</taxon>
        <taxon>Alphaproteobacteria</taxon>
        <taxon>Rhodobacterales</taxon>
        <taxon>Roseobacteraceae</taxon>
        <taxon>Ponticoccus</taxon>
    </lineage>
</organism>
<name>A0ABX7FAQ7_9RHOB</name>
<evidence type="ECO:0000256" key="1">
    <source>
        <dbReference type="ARBA" id="ARBA00001933"/>
    </source>
</evidence>
<dbReference type="RefSeq" id="WP_039616458.1">
    <property type="nucleotide sequence ID" value="NZ_CP047166.1"/>
</dbReference>
<sequence>MDGTYSQNDLSHVVEADKAHVWHHLVQHRGFDTKDPNIIVEGKGMRVWNQAGKEHLDAVSGAVWTVNVGYGRERIAKAVYDQLLRMNYFAGAAGSVPGALFAEKLIEKMPGLSRVYYCNSGSEANEKAFKMVRQIAHKRYGGKKHKILFRDRDYHGTTIGCLSAGGQDERNAQYGPFAPGFVRVPHCLEYRAADQGAPTQHYGEWAADQIEQVILREGPDTVGALCLEPVTAGGGVIVPPDGYWPKVQEICRKYDILLHIDEVVCGVGRTGTWFGYQHYGIEPDFVTMAKGVASGYAAIACCVTSERVFDLFRDDASDPMNYFRDISTFGGCTAGPAAALENMAIIEEEGLLENTVAMGDYMLDQLHALADRHAAIGDVRGKGLFLGAELVEDRETRKPVAEAQAQTVTADCMAQGVIVGVTNRSVPGYNNTLCFSPALIATKDDIDQIVSAVDGALGRVFG</sequence>
<accession>A0ABX7FAQ7</accession>
<comment type="similarity">
    <text evidence="2 4">Belongs to the class-III pyridoxal-phosphate-dependent aminotransferase family.</text>
</comment>
<evidence type="ECO:0000313" key="6">
    <source>
        <dbReference type="Proteomes" id="UP000596387"/>
    </source>
</evidence>
<evidence type="ECO:0000256" key="4">
    <source>
        <dbReference type="RuleBase" id="RU003560"/>
    </source>
</evidence>
<dbReference type="Proteomes" id="UP000596387">
    <property type="component" value="Chromosome"/>
</dbReference>
<dbReference type="PIRSF" id="PIRSF000521">
    <property type="entry name" value="Transaminase_4ab_Lys_Orn"/>
    <property type="match status" value="1"/>
</dbReference>
<dbReference type="CDD" id="cd00610">
    <property type="entry name" value="OAT_like"/>
    <property type="match status" value="1"/>
</dbReference>
<keyword evidence="6" id="KW-1185">Reference proteome</keyword>
<gene>
    <name evidence="5" type="ORF">GQA70_15780</name>
</gene>
<dbReference type="Pfam" id="PF00202">
    <property type="entry name" value="Aminotran_3"/>
    <property type="match status" value="1"/>
</dbReference>
<evidence type="ECO:0000256" key="3">
    <source>
        <dbReference type="ARBA" id="ARBA00022898"/>
    </source>
</evidence>
<evidence type="ECO:0000256" key="2">
    <source>
        <dbReference type="ARBA" id="ARBA00008954"/>
    </source>
</evidence>
<keyword evidence="5" id="KW-0808">Transferase</keyword>
<evidence type="ECO:0000313" key="5">
    <source>
        <dbReference type="EMBL" id="QRF67640.1"/>
    </source>
</evidence>
<dbReference type="InterPro" id="IPR049704">
    <property type="entry name" value="Aminotrans_3_PPA_site"/>
</dbReference>
<dbReference type="InterPro" id="IPR015424">
    <property type="entry name" value="PyrdxlP-dep_Trfase"/>
</dbReference>